<gene>
    <name evidence="5" type="ORF">GGD90_001902</name>
</gene>
<evidence type="ECO:0000313" key="6">
    <source>
        <dbReference type="Proteomes" id="UP000587070"/>
    </source>
</evidence>
<dbReference type="PROSITE" id="PS51782">
    <property type="entry name" value="LYSM"/>
    <property type="match status" value="3"/>
</dbReference>
<dbReference type="SUPFAM" id="SSF54106">
    <property type="entry name" value="LysM domain"/>
    <property type="match status" value="2"/>
</dbReference>
<dbReference type="Proteomes" id="UP000587070">
    <property type="component" value="Unassembled WGS sequence"/>
</dbReference>
<dbReference type="GO" id="GO:0000270">
    <property type="term" value="P:peptidoglycan metabolic process"/>
    <property type="evidence" value="ECO:0007669"/>
    <property type="project" value="InterPro"/>
</dbReference>
<reference evidence="5 6" key="1">
    <citation type="submission" date="2020-08" db="EMBL/GenBank/DDBJ databases">
        <title>Genome sequencing of Purple Non-Sulfur Bacteria from various extreme environments.</title>
        <authorList>
            <person name="Mayer M."/>
        </authorList>
    </citation>
    <scope>NUCLEOTIDE SEQUENCE [LARGE SCALE GENOMIC DNA]</scope>
    <source>
        <strain evidence="5 6">2761</strain>
    </source>
</reference>
<dbReference type="SMART" id="SM00257">
    <property type="entry name" value="LysM"/>
    <property type="match status" value="3"/>
</dbReference>
<feature type="signal peptide" evidence="3">
    <location>
        <begin position="1"/>
        <end position="22"/>
    </location>
</feature>
<dbReference type="Pfam" id="PF01464">
    <property type="entry name" value="SLT"/>
    <property type="match status" value="1"/>
</dbReference>
<dbReference type="Gene3D" id="1.10.530.10">
    <property type="match status" value="1"/>
</dbReference>
<keyword evidence="3" id="KW-0732">Signal</keyword>
<feature type="domain" description="LysM" evidence="4">
    <location>
        <begin position="360"/>
        <end position="404"/>
    </location>
</feature>
<proteinExistence type="inferred from homology"/>
<dbReference type="PROSITE" id="PS00922">
    <property type="entry name" value="TRANSGLYCOSYLASE"/>
    <property type="match status" value="1"/>
</dbReference>
<dbReference type="PANTHER" id="PTHR33734">
    <property type="entry name" value="LYSM DOMAIN-CONTAINING GPI-ANCHORED PROTEIN 2"/>
    <property type="match status" value="1"/>
</dbReference>
<dbReference type="SUPFAM" id="SSF53955">
    <property type="entry name" value="Lysozyme-like"/>
    <property type="match status" value="1"/>
</dbReference>
<dbReference type="CDD" id="cd00118">
    <property type="entry name" value="LysM"/>
    <property type="match status" value="2"/>
</dbReference>
<dbReference type="InterPro" id="IPR023346">
    <property type="entry name" value="Lysozyme-like_dom_sf"/>
</dbReference>
<evidence type="ECO:0000256" key="1">
    <source>
        <dbReference type="ARBA" id="ARBA00007734"/>
    </source>
</evidence>
<dbReference type="Pfam" id="PF01476">
    <property type="entry name" value="LysM"/>
    <property type="match status" value="3"/>
</dbReference>
<dbReference type="CDD" id="cd16894">
    <property type="entry name" value="MltD-like"/>
    <property type="match status" value="1"/>
</dbReference>
<dbReference type="Gene3D" id="3.10.350.10">
    <property type="entry name" value="LysM domain"/>
    <property type="match status" value="3"/>
</dbReference>
<dbReference type="EMBL" id="JACIGE010000006">
    <property type="protein sequence ID" value="MBB4247528.1"/>
    <property type="molecule type" value="Genomic_DNA"/>
</dbReference>
<dbReference type="GO" id="GO:0008933">
    <property type="term" value="F:peptidoglycan lytic transglycosylase activity"/>
    <property type="evidence" value="ECO:0007669"/>
    <property type="project" value="InterPro"/>
</dbReference>
<dbReference type="OrthoDB" id="9815002at2"/>
<evidence type="ECO:0000259" key="4">
    <source>
        <dbReference type="PROSITE" id="PS51782"/>
    </source>
</evidence>
<feature type="domain" description="LysM" evidence="4">
    <location>
        <begin position="436"/>
        <end position="479"/>
    </location>
</feature>
<keyword evidence="6" id="KW-1185">Reference proteome</keyword>
<sequence length="596" mass="64708">MTSRLVLALALACVFLDATAQAQTNSPVDGDASPPPTSSLPGLRAPEGGISGAPGPRLDVGDALPVFELPPVALAASPIDLTAEHEDLFVRLRSGFSIPDINNDLVLYHQQWYLNRPDYLRRMVERSRRYLHHVVEELEQRGMPTELALLPMVESAYNPMAYSRAKAAGLWQFIPSTGKNFKLKQDWWVDQRRDVIASTSAALDYLQAIYEMHGDWQLALASYNWGEGAVGRAIAKNRAKGLPTDYLSLTMPPETRHYVPKLQALKNIFGNPELIARLGLSPVPNQPYFTTVAWPANIDIEVAAKLAEMPVDDFVALNPAHNRPVIAADTPLVLPAEKVATFMHNLDQRQNSEKPLSFWQTYTLRPGEKLENLAPRFGMSLANLKEVNGIRGRLKLSPGFTVLVAAPDGAGTLETTALAEQPRLPEADPTPPAKARTYVVRKGDTLAGIARQNGLSLAALKKLNRKLGERPAPGTKLALGAPEPARPGVGNAARRVATASAAKPGVSRIAASERSRTTLPARASATPARADGKATKLAAQKKAPKLTRYTIQRGDTLASIARRFKVDADDVLRWNKVSAKSLQPGHTLTIELASSN</sequence>
<dbReference type="InterPro" id="IPR000189">
    <property type="entry name" value="Transglyc_AS"/>
</dbReference>
<dbReference type="AlphaFoldDB" id="A0A840GA30"/>
<evidence type="ECO:0000313" key="5">
    <source>
        <dbReference type="EMBL" id="MBB4247528.1"/>
    </source>
</evidence>
<feature type="domain" description="LysM" evidence="4">
    <location>
        <begin position="547"/>
        <end position="590"/>
    </location>
</feature>
<evidence type="ECO:0000256" key="2">
    <source>
        <dbReference type="SAM" id="MobiDB-lite"/>
    </source>
</evidence>
<comment type="similarity">
    <text evidence="1">Belongs to the transglycosylase Slt family.</text>
</comment>
<feature type="chain" id="PRO_5032578806" evidence="3">
    <location>
        <begin position="23"/>
        <end position="596"/>
    </location>
</feature>
<dbReference type="InterPro" id="IPR008258">
    <property type="entry name" value="Transglycosylase_SLT_dom_1"/>
</dbReference>
<protein>
    <submittedName>
        <fullName evidence="5">Membrane-bound lytic murein transglycosylase D</fullName>
    </submittedName>
</protein>
<feature type="region of interest" description="Disordered" evidence="2">
    <location>
        <begin position="24"/>
        <end position="55"/>
    </location>
</feature>
<evidence type="ECO:0000256" key="3">
    <source>
        <dbReference type="SAM" id="SignalP"/>
    </source>
</evidence>
<organism evidence="5 6">
    <name type="scientific">Rhodocyclus tenuis</name>
    <name type="common">Rhodospirillum tenue</name>
    <dbReference type="NCBI Taxonomy" id="1066"/>
    <lineage>
        <taxon>Bacteria</taxon>
        <taxon>Pseudomonadati</taxon>
        <taxon>Pseudomonadota</taxon>
        <taxon>Betaproteobacteria</taxon>
        <taxon>Rhodocyclales</taxon>
        <taxon>Rhodocyclaceae</taxon>
        <taxon>Rhodocyclus</taxon>
    </lineage>
</organism>
<feature type="region of interest" description="Disordered" evidence="2">
    <location>
        <begin position="510"/>
        <end position="535"/>
    </location>
</feature>
<dbReference type="RefSeq" id="WP_153116591.1">
    <property type="nucleotide sequence ID" value="NZ_JACIGE010000006.1"/>
</dbReference>
<name>A0A840GA30_RHOTE</name>
<feature type="region of interest" description="Disordered" evidence="2">
    <location>
        <begin position="469"/>
        <end position="489"/>
    </location>
</feature>
<dbReference type="InterPro" id="IPR018392">
    <property type="entry name" value="LysM"/>
</dbReference>
<dbReference type="PANTHER" id="PTHR33734:SF22">
    <property type="entry name" value="MEMBRANE-BOUND LYTIC MUREIN TRANSGLYCOSYLASE D"/>
    <property type="match status" value="1"/>
</dbReference>
<accession>A0A840GA30</accession>
<dbReference type="InterPro" id="IPR036779">
    <property type="entry name" value="LysM_dom_sf"/>
</dbReference>
<comment type="caution">
    <text evidence="5">The sequence shown here is derived from an EMBL/GenBank/DDBJ whole genome shotgun (WGS) entry which is preliminary data.</text>
</comment>
<dbReference type="GO" id="GO:0016020">
    <property type="term" value="C:membrane"/>
    <property type="evidence" value="ECO:0007669"/>
    <property type="project" value="InterPro"/>
</dbReference>